<feature type="transmembrane region" description="Helical" evidence="6">
    <location>
        <begin position="37"/>
        <end position="59"/>
    </location>
</feature>
<dbReference type="DNASU" id="3031165"/>
<accession>A0A415JFS0</accession>
<dbReference type="Proteomes" id="UP000435910">
    <property type="component" value="Unassembled WGS sequence"/>
</dbReference>
<dbReference type="PANTHER" id="PTHR12677:SF59">
    <property type="entry name" value="GOLGI APPARATUS MEMBRANE PROTEIN TVP38-RELATED"/>
    <property type="match status" value="1"/>
</dbReference>
<keyword evidence="5 6" id="KW-0472">Membrane</keyword>
<evidence type="ECO:0000313" key="10">
    <source>
        <dbReference type="Proteomes" id="UP000435910"/>
    </source>
</evidence>
<dbReference type="Proteomes" id="UP000595038">
    <property type="component" value="Chromosome"/>
</dbReference>
<sequence>MIRKLFTIIIMASIIAVGFVCKDSWLDVIRDGGVYSVLFSMLLVAACVFFPIVPFALIAGLNGALFGIANGVLITLTGSMLGTMLLFFLSRYGFRDMARRHLTKYPKMSEYEAYFNQNAFTAVLLGRLIPVIPAVVMNIVCGLSKVKWAVFFAASTLGKVPNVLVVSIAGANFSENKLLSVGVYGLYMAIIAFVIYRKYPHLTQKHKETKQTGKPS</sequence>
<feature type="transmembrane region" description="Helical" evidence="6">
    <location>
        <begin position="178"/>
        <end position="196"/>
    </location>
</feature>
<keyword evidence="2 6" id="KW-1003">Cell membrane</keyword>
<name>A0A415JFS0_BACLI</name>
<evidence type="ECO:0000256" key="2">
    <source>
        <dbReference type="ARBA" id="ARBA00022475"/>
    </source>
</evidence>
<reference evidence="8 11" key="2">
    <citation type="submission" date="2020-12" db="EMBL/GenBank/DDBJ databases">
        <title>FDA dAtabase for Regulatory Grade micrObial Sequences (FDA-ARGOS): Supporting development and validation of Infectious Disease Dx tests.</title>
        <authorList>
            <person name="Nelson B."/>
            <person name="Plummer A."/>
            <person name="Tallon L."/>
            <person name="Sadzewicz L."/>
            <person name="Zhao X."/>
            <person name="Boylan J."/>
            <person name="Ott S."/>
            <person name="Bowen H."/>
            <person name="Vavikolanu K."/>
            <person name="Mehta A."/>
            <person name="Aluvathingal J."/>
            <person name="Nadendla S."/>
            <person name="Myers T."/>
            <person name="Yan Y."/>
            <person name="Sichtig H."/>
        </authorList>
    </citation>
    <scope>NUCLEOTIDE SEQUENCE [LARGE SCALE GENOMIC DNA]</scope>
    <source>
        <strain evidence="8 11">FDAARGOS_923</strain>
    </source>
</reference>
<dbReference type="OMA" id="FFPIVPF"/>
<evidence type="ECO:0000256" key="4">
    <source>
        <dbReference type="ARBA" id="ARBA00022989"/>
    </source>
</evidence>
<protein>
    <recommendedName>
        <fullName evidence="6">TVP38/TMEM64 family membrane protein</fullName>
    </recommendedName>
</protein>
<proteinExistence type="inferred from homology"/>
<evidence type="ECO:0000256" key="5">
    <source>
        <dbReference type="ARBA" id="ARBA00023136"/>
    </source>
</evidence>
<dbReference type="PANTHER" id="PTHR12677">
    <property type="entry name" value="GOLGI APPARATUS MEMBRANE PROTEIN TVP38-RELATED"/>
    <property type="match status" value="1"/>
</dbReference>
<dbReference type="EMBL" id="NILC01000026">
    <property type="protein sequence ID" value="TWL25457.1"/>
    <property type="molecule type" value="Genomic_DNA"/>
</dbReference>
<organism evidence="9 10">
    <name type="scientific">Bacillus licheniformis</name>
    <dbReference type="NCBI Taxonomy" id="1402"/>
    <lineage>
        <taxon>Bacteria</taxon>
        <taxon>Bacillati</taxon>
        <taxon>Bacillota</taxon>
        <taxon>Bacilli</taxon>
        <taxon>Bacillales</taxon>
        <taxon>Bacillaceae</taxon>
        <taxon>Bacillus</taxon>
    </lineage>
</organism>
<dbReference type="AlphaFoldDB" id="A0A415JFS0"/>
<evidence type="ECO:0000256" key="6">
    <source>
        <dbReference type="RuleBase" id="RU366058"/>
    </source>
</evidence>
<evidence type="ECO:0000259" key="7">
    <source>
        <dbReference type="Pfam" id="PF09335"/>
    </source>
</evidence>
<dbReference type="RefSeq" id="WP_003182010.1">
    <property type="nucleotide sequence ID" value="NZ_BEXU01000008.1"/>
</dbReference>
<comment type="similarity">
    <text evidence="6">Belongs to the TVP38/TMEM64 family.</text>
</comment>
<evidence type="ECO:0000313" key="8">
    <source>
        <dbReference type="EMBL" id="QPR71504.1"/>
    </source>
</evidence>
<evidence type="ECO:0000313" key="11">
    <source>
        <dbReference type="Proteomes" id="UP000595038"/>
    </source>
</evidence>
<dbReference type="InterPro" id="IPR015414">
    <property type="entry name" value="TMEM64"/>
</dbReference>
<feature type="transmembrane region" description="Helical" evidence="6">
    <location>
        <begin position="114"/>
        <end position="136"/>
    </location>
</feature>
<gene>
    <name evidence="9" type="ORF">CHCC16736_4340</name>
    <name evidence="8" type="ORF">I6G80_16945</name>
</gene>
<dbReference type="GO" id="GO:0005886">
    <property type="term" value="C:plasma membrane"/>
    <property type="evidence" value="ECO:0007669"/>
    <property type="project" value="UniProtKB-SubCell"/>
</dbReference>
<evidence type="ECO:0000256" key="3">
    <source>
        <dbReference type="ARBA" id="ARBA00022692"/>
    </source>
</evidence>
<dbReference type="Pfam" id="PF09335">
    <property type="entry name" value="VTT_dom"/>
    <property type="match status" value="1"/>
</dbReference>
<evidence type="ECO:0000313" key="9">
    <source>
        <dbReference type="EMBL" id="TWL25457.1"/>
    </source>
</evidence>
<keyword evidence="3 6" id="KW-0812">Transmembrane</keyword>
<feature type="domain" description="VTT" evidence="7">
    <location>
        <begin position="53"/>
        <end position="171"/>
    </location>
</feature>
<evidence type="ECO:0000256" key="1">
    <source>
        <dbReference type="ARBA" id="ARBA00004651"/>
    </source>
</evidence>
<feature type="transmembrane region" description="Helical" evidence="6">
    <location>
        <begin position="71"/>
        <end position="94"/>
    </location>
</feature>
<keyword evidence="4 6" id="KW-1133">Transmembrane helix</keyword>
<feature type="transmembrane region" description="Helical" evidence="6">
    <location>
        <begin position="148"/>
        <end position="172"/>
    </location>
</feature>
<reference evidence="9 10" key="1">
    <citation type="submission" date="2019-06" db="EMBL/GenBank/DDBJ databases">
        <title>Genome sequence analysis of &gt;100 Bacillus licheniformis strains suggests intrinsic resistance to this species.</title>
        <authorList>
            <person name="Wels M."/>
            <person name="Siezen R.J."/>
            <person name="Johansen E."/>
            <person name="Stuer-Lauridsen B."/>
            <person name="Bjerre K."/>
            <person name="Nielsen B.K.K."/>
        </authorList>
    </citation>
    <scope>NUCLEOTIDE SEQUENCE [LARGE SCALE GENOMIC DNA]</scope>
    <source>
        <strain evidence="9 10">BAC-16736</strain>
    </source>
</reference>
<comment type="subcellular location">
    <subcellularLocation>
        <location evidence="1 6">Cell membrane</location>
        <topology evidence="1 6">Multi-pass membrane protein</topology>
    </subcellularLocation>
</comment>
<dbReference type="InterPro" id="IPR032816">
    <property type="entry name" value="VTT_dom"/>
</dbReference>
<dbReference type="EMBL" id="CP065647">
    <property type="protein sequence ID" value="QPR71504.1"/>
    <property type="molecule type" value="Genomic_DNA"/>
</dbReference>
<dbReference type="GeneID" id="92861462"/>